<reference evidence="1 2" key="1">
    <citation type="submission" date="2019-09" db="EMBL/GenBank/DDBJ databases">
        <title>Genome sequence of Adhaeribacter sp. M2.</title>
        <authorList>
            <person name="Srinivasan S."/>
        </authorList>
    </citation>
    <scope>NUCLEOTIDE SEQUENCE [LARGE SCALE GENOMIC DNA]</scope>
    <source>
        <strain evidence="1 2">M2</strain>
    </source>
</reference>
<name>A0A5N1J544_9BACT</name>
<keyword evidence="2" id="KW-1185">Reference proteome</keyword>
<accession>A0A5N1J544</accession>
<gene>
    <name evidence="1" type="ORF">F0P94_07580</name>
</gene>
<protein>
    <submittedName>
        <fullName evidence="1">Uncharacterized protein</fullName>
    </submittedName>
</protein>
<dbReference type="EMBL" id="VTWT01000003">
    <property type="protein sequence ID" value="KAA9340199.1"/>
    <property type="molecule type" value="Genomic_DNA"/>
</dbReference>
<comment type="caution">
    <text evidence="1">The sequence shown here is derived from an EMBL/GenBank/DDBJ whole genome shotgun (WGS) entry which is preliminary data.</text>
</comment>
<proteinExistence type="predicted"/>
<dbReference type="Proteomes" id="UP000326570">
    <property type="component" value="Unassembled WGS sequence"/>
</dbReference>
<evidence type="ECO:0000313" key="2">
    <source>
        <dbReference type="Proteomes" id="UP000326570"/>
    </source>
</evidence>
<organism evidence="1 2">
    <name type="scientific">Adhaeribacter soli</name>
    <dbReference type="NCBI Taxonomy" id="2607655"/>
    <lineage>
        <taxon>Bacteria</taxon>
        <taxon>Pseudomonadati</taxon>
        <taxon>Bacteroidota</taxon>
        <taxon>Cytophagia</taxon>
        <taxon>Cytophagales</taxon>
        <taxon>Hymenobacteraceae</taxon>
        <taxon>Adhaeribacter</taxon>
    </lineage>
</organism>
<evidence type="ECO:0000313" key="1">
    <source>
        <dbReference type="EMBL" id="KAA9340199.1"/>
    </source>
</evidence>
<sequence length="245" mass="27339">MTQIKLIMTVLTLGLFLFPACVPKYYAPTGINVPLFQEKNEVSANLSLACTADLSGPQAQVGYAFANHFGVIANGTYLSGLTPDNSPRGYGYLLEAGTGYFATLGKNLVFETYIGAGTGKVVNKRTDNPFSIDLKKIYFQPNFGYTSNKVDIAFSPRIVLIKYPDLYDGKKYITDIYGYPILENNERLILNDFQEDHFLVFEPAITIRGGWKQTKVQLQAVYSFHKIPYSEKLNINGGFYFTLAP</sequence>
<dbReference type="AlphaFoldDB" id="A0A5N1J544"/>
<dbReference type="RefSeq" id="WP_150903272.1">
    <property type="nucleotide sequence ID" value="NZ_VTWT01000003.1"/>
</dbReference>